<dbReference type="Pfam" id="PF02583">
    <property type="entry name" value="Trns_repr_metal"/>
    <property type="match status" value="1"/>
</dbReference>
<evidence type="ECO:0000313" key="2">
    <source>
        <dbReference type="EMBL" id="TCP07933.1"/>
    </source>
</evidence>
<dbReference type="PANTHER" id="PTHR33677:SF5">
    <property type="entry name" value="TRANSCRIPTIONAL REPRESSOR FRMR"/>
    <property type="match status" value="1"/>
</dbReference>
<sequence length="94" mass="10616">MPHHPQDKKRAVNRLRRIRGQAEALERAITDGQDCAAVLQQIAAMRGAVNGLMRDVMESHLRDSFSHESCDNPQHQALQQKLDEAVSLVKSYIK</sequence>
<dbReference type="GO" id="GO:0046872">
    <property type="term" value="F:metal ion binding"/>
    <property type="evidence" value="ECO:0007669"/>
    <property type="project" value="InterPro"/>
</dbReference>
<name>A0AAE9GX38_9NEIS</name>
<dbReference type="Proteomes" id="UP000294721">
    <property type="component" value="Unassembled WGS sequence"/>
</dbReference>
<dbReference type="RefSeq" id="WP_132953130.1">
    <property type="nucleotide sequence ID" value="NZ_CALJUB010000070.1"/>
</dbReference>
<comment type="similarity">
    <text evidence="1">Belongs to the FrmR/RcnR family.</text>
</comment>
<dbReference type="PANTHER" id="PTHR33677">
    <property type="entry name" value="TRANSCRIPTIONAL REPRESSOR FRMR-RELATED"/>
    <property type="match status" value="1"/>
</dbReference>
<evidence type="ECO:0000313" key="5">
    <source>
        <dbReference type="Proteomes" id="UP000829756"/>
    </source>
</evidence>
<dbReference type="KEGG" id="usu:LVJ78_07110"/>
<dbReference type="InterPro" id="IPR038390">
    <property type="entry name" value="Metal_Tscrpt_repr_sf"/>
</dbReference>
<dbReference type="EMBL" id="SLXE01000005">
    <property type="protein sequence ID" value="TCP07933.1"/>
    <property type="molecule type" value="Genomic_DNA"/>
</dbReference>
<accession>A0AAE9GX38</accession>
<dbReference type="CDD" id="cd10153">
    <property type="entry name" value="RcnR-FrmR-like_DUF156"/>
    <property type="match status" value="1"/>
</dbReference>
<evidence type="ECO:0000313" key="4">
    <source>
        <dbReference type="Proteomes" id="UP000294721"/>
    </source>
</evidence>
<keyword evidence="2" id="KW-0238">DNA-binding</keyword>
<dbReference type="GO" id="GO:0003677">
    <property type="term" value="F:DNA binding"/>
    <property type="evidence" value="ECO:0007669"/>
    <property type="project" value="UniProtKB-KW"/>
</dbReference>
<dbReference type="Proteomes" id="UP000829756">
    <property type="component" value="Chromosome"/>
</dbReference>
<evidence type="ECO:0000256" key="1">
    <source>
        <dbReference type="ARBA" id="ARBA00005260"/>
    </source>
</evidence>
<dbReference type="AlphaFoldDB" id="A0AAE9GX38"/>
<dbReference type="GO" id="GO:0045892">
    <property type="term" value="P:negative regulation of DNA-templated transcription"/>
    <property type="evidence" value="ECO:0007669"/>
    <property type="project" value="UniProtKB-ARBA"/>
</dbReference>
<reference evidence="2 4" key="1">
    <citation type="submission" date="2019-03" db="EMBL/GenBank/DDBJ databases">
        <title>Genomic Encyclopedia of Type Strains, Phase IV (KMG-IV): sequencing the most valuable type-strain genomes for metagenomic binning, comparative biology and taxonomic classification.</title>
        <authorList>
            <person name="Goeker M."/>
        </authorList>
    </citation>
    <scope>NUCLEOTIDE SEQUENCE [LARGE SCALE GENOMIC DNA]</scope>
    <source>
        <strain evidence="2 4">DSM 17474</strain>
    </source>
</reference>
<protein>
    <submittedName>
        <fullName evidence="2">DNA-binding FrmR family transcriptional regulator</fullName>
    </submittedName>
    <submittedName>
        <fullName evidence="3">Metal/formaldehyde-sensitive transcriptional repressor</fullName>
    </submittedName>
</protein>
<dbReference type="InterPro" id="IPR003735">
    <property type="entry name" value="Metal_Tscrpt_repr"/>
</dbReference>
<reference evidence="3" key="2">
    <citation type="submission" date="2021-12" db="EMBL/GenBank/DDBJ databases">
        <authorList>
            <person name="Veyrier F.J."/>
        </authorList>
    </citation>
    <scope>NUCLEOTIDE SEQUENCE</scope>
    <source>
        <strain evidence="3">1258/02</strain>
    </source>
</reference>
<gene>
    <name evidence="2" type="ORF">EV680_10555</name>
    <name evidence="3" type="ORF">LVJ78_07110</name>
</gene>
<organism evidence="3 5">
    <name type="scientific">Uruburuella suis</name>
    <dbReference type="NCBI Taxonomy" id="252130"/>
    <lineage>
        <taxon>Bacteria</taxon>
        <taxon>Pseudomonadati</taxon>
        <taxon>Pseudomonadota</taxon>
        <taxon>Betaproteobacteria</taxon>
        <taxon>Neisseriales</taxon>
        <taxon>Neisseriaceae</taxon>
        <taxon>Uruburuella</taxon>
    </lineage>
</organism>
<proteinExistence type="inferred from homology"/>
<evidence type="ECO:0000313" key="3">
    <source>
        <dbReference type="EMBL" id="UOO80646.1"/>
    </source>
</evidence>
<dbReference type="Gene3D" id="1.20.58.1000">
    <property type="entry name" value="Metal-sensitive repressor, helix protomer"/>
    <property type="match status" value="1"/>
</dbReference>
<reference evidence="3" key="3">
    <citation type="journal article" date="2022" name="Res Sq">
        <title>Evolution of multicellular longitudinally dividing oral cavity symbionts (Neisseriaceae).</title>
        <authorList>
            <person name="Nyongesa S."/>
            <person name="Weber P."/>
            <person name="Bernet E."/>
            <person name="Pullido F."/>
            <person name="Nieckarz M."/>
            <person name="Delaby M."/>
            <person name="Nieves C."/>
            <person name="Viehboeck T."/>
            <person name="Krause N."/>
            <person name="Rivera-Millot A."/>
            <person name="Nakamura A."/>
            <person name="Vischer N."/>
            <person name="VanNieuwenhze M."/>
            <person name="Brun Y."/>
            <person name="Cava F."/>
            <person name="Bulgheresi S."/>
            <person name="Veyrier F."/>
        </authorList>
    </citation>
    <scope>NUCLEOTIDE SEQUENCE</scope>
    <source>
        <strain evidence="3">1258/02</strain>
    </source>
</reference>
<keyword evidence="4" id="KW-1185">Reference proteome</keyword>
<dbReference type="EMBL" id="CP091507">
    <property type="protein sequence ID" value="UOO80646.1"/>
    <property type="molecule type" value="Genomic_DNA"/>
</dbReference>